<evidence type="ECO:0000256" key="1">
    <source>
        <dbReference type="ARBA" id="ARBA00004141"/>
    </source>
</evidence>
<feature type="transmembrane region" description="Helical" evidence="6">
    <location>
        <begin position="35"/>
        <end position="60"/>
    </location>
</feature>
<evidence type="ECO:0000256" key="2">
    <source>
        <dbReference type="ARBA" id="ARBA00022448"/>
    </source>
</evidence>
<protein>
    <submittedName>
        <fullName evidence="8">LAFE_0G19152g1_1</fullName>
    </submittedName>
</protein>
<dbReference type="InterPro" id="IPR036259">
    <property type="entry name" value="MFS_trans_sf"/>
</dbReference>
<keyword evidence="5 6" id="KW-0472">Membrane</keyword>
<feature type="transmembrane region" description="Helical" evidence="6">
    <location>
        <begin position="245"/>
        <end position="264"/>
    </location>
</feature>
<dbReference type="GO" id="GO:0022857">
    <property type="term" value="F:transmembrane transporter activity"/>
    <property type="evidence" value="ECO:0007669"/>
    <property type="project" value="InterPro"/>
</dbReference>
<dbReference type="OMA" id="GMFGPVM"/>
<evidence type="ECO:0000256" key="6">
    <source>
        <dbReference type="SAM" id="Phobius"/>
    </source>
</evidence>
<dbReference type="PANTHER" id="PTHR42718:SF9">
    <property type="entry name" value="MAJOR FACILITATOR SUPERFAMILY MULTIDRUG TRANSPORTER MFSC"/>
    <property type="match status" value="1"/>
</dbReference>
<organism evidence="8 9">
    <name type="scientific">Lachancea fermentati</name>
    <name type="common">Zygosaccharomyces fermentati</name>
    <dbReference type="NCBI Taxonomy" id="4955"/>
    <lineage>
        <taxon>Eukaryota</taxon>
        <taxon>Fungi</taxon>
        <taxon>Dikarya</taxon>
        <taxon>Ascomycota</taxon>
        <taxon>Saccharomycotina</taxon>
        <taxon>Saccharomycetes</taxon>
        <taxon>Saccharomycetales</taxon>
        <taxon>Saccharomycetaceae</taxon>
        <taxon>Lachancea</taxon>
    </lineage>
</organism>
<keyword evidence="2" id="KW-0813">Transport</keyword>
<sequence length="564" mass="62021">MIKDMRTIGTFLPIRQMAFNLTKLRKKCQNSNYQMAVNMSLVFLGCTFDLLNVAGIISVIEDLESMYDLKYTQASWALTSYAITFAGFIAFMGRLGDIVGNSVLFTFSCFFFTLFSLLCAVVNNFAVFAVFRALQGISAAGIVPCGYALIPILAHPNEVQKFFSIVSCGFSSTIGLGLIIGGAFALTNIGHKGIFYLTFAGMFIVSFAALLFTYKIESEQFIGQGKSLEDQTVPIIDDGPKLASLDFLGSFIFIAGSILIVVGLTKGGDSWKKPVAYVPFAIGVILFLGFFIWNCYYMKIIKVLSLFGVERTSYFDKVEVLIPEKVLFMKNFIPIVFGFACNNACLFSCIYIIDQYSQYVEKNSPLLAGVKLVPLIVIMVGGNALCALKSVKLRPRIGVAVGFFSMFAGCIILIQIRHIQDKLYWKILFCAQILVGFGASIFYPYGLKLVVGDAPSDSKGIASGITQTFGQLGIELTFSVMVSVLGNITEVLGKPNSVQTFRDGFQKCTYFTLAVATLGFILMTFFLREDHKLANDLESELVSSVELQEHEKLDSKAKNSNDGN</sequence>
<proteinExistence type="predicted"/>
<feature type="transmembrane region" description="Helical" evidence="6">
    <location>
        <begin position="129"/>
        <end position="150"/>
    </location>
</feature>
<feature type="transmembrane region" description="Helical" evidence="6">
    <location>
        <begin position="162"/>
        <end position="187"/>
    </location>
</feature>
<feature type="transmembrane region" description="Helical" evidence="6">
    <location>
        <begin position="103"/>
        <end position="123"/>
    </location>
</feature>
<feature type="transmembrane region" description="Helical" evidence="6">
    <location>
        <begin position="365"/>
        <end position="385"/>
    </location>
</feature>
<feature type="transmembrane region" description="Helical" evidence="6">
    <location>
        <begin position="276"/>
        <end position="297"/>
    </location>
</feature>
<dbReference type="InterPro" id="IPR020846">
    <property type="entry name" value="MFS_dom"/>
</dbReference>
<dbReference type="InterPro" id="IPR011701">
    <property type="entry name" value="MFS"/>
</dbReference>
<evidence type="ECO:0000256" key="5">
    <source>
        <dbReference type="ARBA" id="ARBA00023136"/>
    </source>
</evidence>
<dbReference type="OrthoDB" id="440755at2759"/>
<evidence type="ECO:0000313" key="8">
    <source>
        <dbReference type="EMBL" id="SCW03830.1"/>
    </source>
</evidence>
<feature type="transmembrane region" description="Helical" evidence="6">
    <location>
        <begin position="332"/>
        <end position="353"/>
    </location>
</feature>
<keyword evidence="3 6" id="KW-0812">Transmembrane</keyword>
<dbReference type="PROSITE" id="PS50850">
    <property type="entry name" value="MFS"/>
    <property type="match status" value="1"/>
</dbReference>
<evidence type="ECO:0000259" key="7">
    <source>
        <dbReference type="PROSITE" id="PS50850"/>
    </source>
</evidence>
<comment type="subcellular location">
    <subcellularLocation>
        <location evidence="1">Membrane</location>
        <topology evidence="1">Multi-pass membrane protein</topology>
    </subcellularLocation>
</comment>
<feature type="domain" description="Major facilitator superfamily (MFS) profile" evidence="7">
    <location>
        <begin position="38"/>
        <end position="532"/>
    </location>
</feature>
<name>A0A1G4MIZ0_LACFM</name>
<dbReference type="Pfam" id="PF07690">
    <property type="entry name" value="MFS_1"/>
    <property type="match status" value="1"/>
</dbReference>
<dbReference type="EMBL" id="LT598486">
    <property type="protein sequence ID" value="SCW03830.1"/>
    <property type="molecule type" value="Genomic_DNA"/>
</dbReference>
<feature type="transmembrane region" description="Helical" evidence="6">
    <location>
        <begin position="72"/>
        <end position="91"/>
    </location>
</feature>
<dbReference type="Proteomes" id="UP000190831">
    <property type="component" value="Chromosome G"/>
</dbReference>
<keyword evidence="4 6" id="KW-1133">Transmembrane helix</keyword>
<dbReference type="GO" id="GO:0016020">
    <property type="term" value="C:membrane"/>
    <property type="evidence" value="ECO:0007669"/>
    <property type="project" value="UniProtKB-SubCell"/>
</dbReference>
<evidence type="ECO:0000256" key="3">
    <source>
        <dbReference type="ARBA" id="ARBA00022692"/>
    </source>
</evidence>
<reference evidence="8 9" key="1">
    <citation type="submission" date="2016-03" db="EMBL/GenBank/DDBJ databases">
        <authorList>
            <person name="Devillers H."/>
        </authorList>
    </citation>
    <scope>NUCLEOTIDE SEQUENCE [LARGE SCALE GENOMIC DNA]</scope>
    <source>
        <strain evidence="8">CBS 6772</strain>
    </source>
</reference>
<feature type="transmembrane region" description="Helical" evidence="6">
    <location>
        <begin position="193"/>
        <end position="214"/>
    </location>
</feature>
<evidence type="ECO:0000313" key="9">
    <source>
        <dbReference type="Proteomes" id="UP000190831"/>
    </source>
</evidence>
<dbReference type="PANTHER" id="PTHR42718">
    <property type="entry name" value="MAJOR FACILITATOR SUPERFAMILY MULTIDRUG TRANSPORTER MFSC"/>
    <property type="match status" value="1"/>
</dbReference>
<accession>A0A1G4MIZ0</accession>
<dbReference type="Gene3D" id="1.20.1250.20">
    <property type="entry name" value="MFS general substrate transporter like domains"/>
    <property type="match status" value="2"/>
</dbReference>
<keyword evidence="9" id="KW-1185">Reference proteome</keyword>
<dbReference type="SUPFAM" id="SSF103473">
    <property type="entry name" value="MFS general substrate transporter"/>
    <property type="match status" value="1"/>
</dbReference>
<evidence type="ECO:0000256" key="4">
    <source>
        <dbReference type="ARBA" id="ARBA00022989"/>
    </source>
</evidence>
<dbReference type="AlphaFoldDB" id="A0A1G4MIZ0"/>
<gene>
    <name evidence="8" type="ORF">LAFE_0G19152G</name>
</gene>
<feature type="transmembrane region" description="Helical" evidence="6">
    <location>
        <begin position="509"/>
        <end position="527"/>
    </location>
</feature>
<feature type="transmembrane region" description="Helical" evidence="6">
    <location>
        <begin position="397"/>
        <end position="417"/>
    </location>
</feature>
<feature type="transmembrane region" description="Helical" evidence="6">
    <location>
        <begin position="423"/>
        <end position="447"/>
    </location>
</feature>